<keyword evidence="1" id="KW-1133">Transmembrane helix</keyword>
<protein>
    <submittedName>
        <fullName evidence="2">Uncharacterized protein</fullName>
    </submittedName>
</protein>
<dbReference type="KEGG" id="hhl:Halha_2558"/>
<evidence type="ECO:0000313" key="3">
    <source>
        <dbReference type="Proteomes" id="UP000010880"/>
    </source>
</evidence>
<organism evidence="2 3">
    <name type="scientific">Halobacteroides halobius (strain ATCC 35273 / DSM 5150 / MD-1)</name>
    <dbReference type="NCBI Taxonomy" id="748449"/>
    <lineage>
        <taxon>Bacteria</taxon>
        <taxon>Bacillati</taxon>
        <taxon>Bacillota</taxon>
        <taxon>Clostridia</taxon>
        <taxon>Halanaerobiales</taxon>
        <taxon>Halobacteroidaceae</taxon>
        <taxon>Halobacteroides</taxon>
    </lineage>
</organism>
<evidence type="ECO:0000313" key="2">
    <source>
        <dbReference type="EMBL" id="AGB42432.1"/>
    </source>
</evidence>
<dbReference type="RefSeq" id="WP_015328144.1">
    <property type="nucleotide sequence ID" value="NC_019978.1"/>
</dbReference>
<dbReference type="STRING" id="748449.Halha_2558"/>
<gene>
    <name evidence="2" type="ordered locus">Halha_2558</name>
</gene>
<dbReference type="AlphaFoldDB" id="L0KAW2"/>
<dbReference type="eggNOG" id="ENOG50339SC">
    <property type="taxonomic scope" value="Bacteria"/>
</dbReference>
<keyword evidence="1" id="KW-0812">Transmembrane</keyword>
<feature type="transmembrane region" description="Helical" evidence="1">
    <location>
        <begin position="6"/>
        <end position="21"/>
    </location>
</feature>
<dbReference type="EMBL" id="CP003359">
    <property type="protein sequence ID" value="AGB42432.1"/>
    <property type="molecule type" value="Genomic_DNA"/>
</dbReference>
<reference evidence="3" key="1">
    <citation type="submission" date="2012-02" db="EMBL/GenBank/DDBJ databases">
        <title>The complete genome of Halobacteroides halobius DSM 5150.</title>
        <authorList>
            <person name="Lucas S."/>
            <person name="Copeland A."/>
            <person name="Lapidus A."/>
            <person name="Glavina del Rio T."/>
            <person name="Dalin E."/>
            <person name="Tice H."/>
            <person name="Bruce D."/>
            <person name="Goodwin L."/>
            <person name="Pitluck S."/>
            <person name="Peters L."/>
            <person name="Mikhailova N."/>
            <person name="Gu W."/>
            <person name="Kyrpides N."/>
            <person name="Mavromatis K."/>
            <person name="Ivanova N."/>
            <person name="Brettin T."/>
            <person name="Detter J.C."/>
            <person name="Han C."/>
            <person name="Larimer F."/>
            <person name="Land M."/>
            <person name="Hauser L."/>
            <person name="Markowitz V."/>
            <person name="Cheng J.-F."/>
            <person name="Hugenholtz P."/>
            <person name="Woyke T."/>
            <person name="Wu D."/>
            <person name="Tindall B."/>
            <person name="Pomrenke H."/>
            <person name="Brambilla E."/>
            <person name="Klenk H.-P."/>
            <person name="Eisen J.A."/>
        </authorList>
    </citation>
    <scope>NUCLEOTIDE SEQUENCE [LARGE SCALE GENOMIC DNA]</scope>
    <source>
        <strain evidence="3">ATCC 35273 / DSM 5150 / MD-1</strain>
    </source>
</reference>
<dbReference type="HOGENOM" id="CLU_194269_2_0_9"/>
<sequence length="81" mass="9456">MQVIKVILLTLLFVMIAYYQTKGLIKNKEWKELAVYLVLMLTGVVYSYGILLDFPLPNPIEALDKVMRPIYKQLNNYLANF</sequence>
<accession>L0KAW2</accession>
<proteinExistence type="predicted"/>
<dbReference type="Proteomes" id="UP000010880">
    <property type="component" value="Chromosome"/>
</dbReference>
<evidence type="ECO:0000256" key="1">
    <source>
        <dbReference type="SAM" id="Phobius"/>
    </source>
</evidence>
<keyword evidence="3" id="KW-1185">Reference proteome</keyword>
<name>L0KAW2_HALHC</name>
<feature type="transmembrane region" description="Helical" evidence="1">
    <location>
        <begin position="33"/>
        <end position="51"/>
    </location>
</feature>
<keyword evidence="1" id="KW-0472">Membrane</keyword>